<evidence type="ECO:0000256" key="6">
    <source>
        <dbReference type="SAM" id="Phobius"/>
    </source>
</evidence>
<evidence type="ECO:0000313" key="7">
    <source>
        <dbReference type="EMBL" id="KAJ9641626.1"/>
    </source>
</evidence>
<keyword evidence="6" id="KW-1133">Transmembrane helix</keyword>
<feature type="transmembrane region" description="Helical" evidence="6">
    <location>
        <begin position="22"/>
        <end position="43"/>
    </location>
</feature>
<dbReference type="PANTHER" id="PTHR46300:SF4">
    <property type="entry name" value="CYTOCHROME P450 98A3"/>
    <property type="match status" value="1"/>
</dbReference>
<comment type="cofactor">
    <cofactor evidence="5">
        <name>heme</name>
        <dbReference type="ChEBI" id="CHEBI:30413"/>
    </cofactor>
</comment>
<evidence type="ECO:0008006" key="9">
    <source>
        <dbReference type="Google" id="ProtNLM"/>
    </source>
</evidence>
<sequence length="550" mass="62990">MGVLQTLSPHGGTNLPLTTVDILKYSLIGVVAIPILWILVDYVGVLRLRRKMPPGPFPLPLFGNFFAIEKYKPWIQFERWSKEYNDPMITIWQGHRPTIMCNDIWSISDLLDKKANIYSSRPRMIGMGDMINATENNQVCLVYGDRWRLHRRLMHTAVGTQAVRPFRDVQANESKILVRDLMERPEDHVLSIERYSTSVVSIIGWGRRIDKINDYVGQMALKVMEGVDLIIPGLYIIESIPFLADLPRLLNWIYPWPKQMLSISKHVQRYFAALSKEGAQMPEDNFAKRLFKEQAQSGLTDEEIATLTSNLIGGGVDTTSGTTLAFILAMCVFQDVQKKAHEELDKVVGRERVPDWNDESSLPYVKAIVSETLRWRTVTILGGIPHAPIQDDVYRGYFIPKGTPITGNVWAIHRNPREFPDPDTFRPERYYGGRLERPYPTKQGHNAFGWGRRQCSGQPLAEQGLFMTIATLLWAFEMKPGLDEHGNEVKLDTSIDAFTKSENMRPEQFKARFIPRSNEIEQIIRDEATRARKELTVFDGETRLTMENVP</sequence>
<protein>
    <recommendedName>
        <fullName evidence="9">Cytochrome P450</fullName>
    </recommendedName>
</protein>
<dbReference type="Gene3D" id="1.10.630.10">
    <property type="entry name" value="Cytochrome P450"/>
    <property type="match status" value="1"/>
</dbReference>
<reference evidence="7" key="1">
    <citation type="submission" date="2022-10" db="EMBL/GenBank/DDBJ databases">
        <title>Culturing micro-colonial fungi from biological soil crusts in the Mojave desert and describing Neophaeococcomyces mojavensis, and introducing the new genera and species Taxawa tesnikishii.</title>
        <authorList>
            <person name="Kurbessoian T."/>
            <person name="Stajich J.E."/>
        </authorList>
    </citation>
    <scope>NUCLEOTIDE SEQUENCE</scope>
    <source>
        <strain evidence="7">TK_35</strain>
    </source>
</reference>
<keyword evidence="8" id="KW-1185">Reference proteome</keyword>
<keyword evidence="2 5" id="KW-0479">Metal-binding</keyword>
<gene>
    <name evidence="7" type="ORF">H2204_002688</name>
</gene>
<evidence type="ECO:0000256" key="2">
    <source>
        <dbReference type="ARBA" id="ARBA00022723"/>
    </source>
</evidence>
<evidence type="ECO:0000256" key="3">
    <source>
        <dbReference type="ARBA" id="ARBA00023002"/>
    </source>
</evidence>
<dbReference type="AlphaFoldDB" id="A0AA39D1A8"/>
<feature type="binding site" description="axial binding residue" evidence="5">
    <location>
        <position position="455"/>
    </location>
    <ligand>
        <name>heme</name>
        <dbReference type="ChEBI" id="CHEBI:30413"/>
    </ligand>
    <ligandPart>
        <name>Fe</name>
        <dbReference type="ChEBI" id="CHEBI:18248"/>
    </ligandPart>
</feature>
<keyword evidence="6" id="KW-0472">Membrane</keyword>
<evidence type="ECO:0000256" key="4">
    <source>
        <dbReference type="ARBA" id="ARBA00023004"/>
    </source>
</evidence>
<dbReference type="GO" id="GO:0016705">
    <property type="term" value="F:oxidoreductase activity, acting on paired donors, with incorporation or reduction of molecular oxygen"/>
    <property type="evidence" value="ECO:0007669"/>
    <property type="project" value="InterPro"/>
</dbReference>
<dbReference type="PRINTS" id="PR00385">
    <property type="entry name" value="P450"/>
</dbReference>
<dbReference type="Proteomes" id="UP001172681">
    <property type="component" value="Unassembled WGS sequence"/>
</dbReference>
<dbReference type="GO" id="GO:0005506">
    <property type="term" value="F:iron ion binding"/>
    <property type="evidence" value="ECO:0007669"/>
    <property type="project" value="InterPro"/>
</dbReference>
<dbReference type="InterPro" id="IPR001128">
    <property type="entry name" value="Cyt_P450"/>
</dbReference>
<keyword evidence="5" id="KW-0349">Heme</keyword>
<evidence type="ECO:0000313" key="8">
    <source>
        <dbReference type="Proteomes" id="UP001172681"/>
    </source>
</evidence>
<name>A0AA39D1A8_9EURO</name>
<comment type="caution">
    <text evidence="7">The sequence shown here is derived from an EMBL/GenBank/DDBJ whole genome shotgun (WGS) entry which is preliminary data.</text>
</comment>
<dbReference type="PANTHER" id="PTHR46300">
    <property type="entry name" value="P450, PUTATIVE (EUROFUNG)-RELATED-RELATED"/>
    <property type="match status" value="1"/>
</dbReference>
<evidence type="ECO:0000256" key="5">
    <source>
        <dbReference type="PIRSR" id="PIRSR602401-1"/>
    </source>
</evidence>
<dbReference type="Pfam" id="PF00067">
    <property type="entry name" value="p450"/>
    <property type="match status" value="1"/>
</dbReference>
<proteinExistence type="inferred from homology"/>
<dbReference type="PRINTS" id="PR00463">
    <property type="entry name" value="EP450I"/>
</dbReference>
<dbReference type="EMBL" id="JAPDRN010000011">
    <property type="protein sequence ID" value="KAJ9641626.1"/>
    <property type="molecule type" value="Genomic_DNA"/>
</dbReference>
<keyword evidence="3" id="KW-0560">Oxidoreductase</keyword>
<dbReference type="InterPro" id="IPR002401">
    <property type="entry name" value="Cyt_P450_E_grp-I"/>
</dbReference>
<comment type="similarity">
    <text evidence="1">Belongs to the cytochrome P450 family.</text>
</comment>
<evidence type="ECO:0000256" key="1">
    <source>
        <dbReference type="ARBA" id="ARBA00010617"/>
    </source>
</evidence>
<dbReference type="GO" id="GO:0004497">
    <property type="term" value="F:monooxygenase activity"/>
    <property type="evidence" value="ECO:0007669"/>
    <property type="project" value="InterPro"/>
</dbReference>
<dbReference type="SUPFAM" id="SSF48264">
    <property type="entry name" value="Cytochrome P450"/>
    <property type="match status" value="1"/>
</dbReference>
<dbReference type="GO" id="GO:0020037">
    <property type="term" value="F:heme binding"/>
    <property type="evidence" value="ECO:0007669"/>
    <property type="project" value="InterPro"/>
</dbReference>
<dbReference type="CDD" id="cd11065">
    <property type="entry name" value="CYP64-like"/>
    <property type="match status" value="1"/>
</dbReference>
<dbReference type="InterPro" id="IPR050364">
    <property type="entry name" value="Cytochrome_P450_fung"/>
</dbReference>
<keyword evidence="4 5" id="KW-0408">Iron</keyword>
<dbReference type="InterPro" id="IPR036396">
    <property type="entry name" value="Cyt_P450_sf"/>
</dbReference>
<accession>A0AA39D1A8</accession>
<organism evidence="7 8">
    <name type="scientific">Knufia peltigerae</name>
    <dbReference type="NCBI Taxonomy" id="1002370"/>
    <lineage>
        <taxon>Eukaryota</taxon>
        <taxon>Fungi</taxon>
        <taxon>Dikarya</taxon>
        <taxon>Ascomycota</taxon>
        <taxon>Pezizomycotina</taxon>
        <taxon>Eurotiomycetes</taxon>
        <taxon>Chaetothyriomycetidae</taxon>
        <taxon>Chaetothyriales</taxon>
        <taxon>Trichomeriaceae</taxon>
        <taxon>Knufia</taxon>
    </lineage>
</organism>
<keyword evidence="6" id="KW-0812">Transmembrane</keyword>